<accession>A0A6L3N8F2</accession>
<protein>
    <submittedName>
        <fullName evidence="2">Ribonuclease E/G</fullName>
    </submittedName>
</protein>
<dbReference type="AlphaFoldDB" id="A0A6L3N8F2"/>
<feature type="region of interest" description="Disordered" evidence="1">
    <location>
        <begin position="116"/>
        <end position="151"/>
    </location>
</feature>
<feature type="non-terminal residue" evidence="2">
    <location>
        <position position="1"/>
    </location>
</feature>
<evidence type="ECO:0000256" key="1">
    <source>
        <dbReference type="SAM" id="MobiDB-lite"/>
    </source>
</evidence>
<sequence>VPAVAQEAGPAPVAVSPTDAFEVPAAPAVVEAPQSAPVEQAAPAPVVAAEAAPSAVEPAHVEPARVETAPAEAVAAPAPAPVQPVAPPASTSLDVVLQQAGLVWVNTDADKFRAAQEAASRLPRAVRVPRERKPLPPVDTTPMQQVETSRH</sequence>
<reference evidence="2 3" key="1">
    <citation type="submission" date="2019-09" db="EMBL/GenBank/DDBJ databases">
        <title>Draft genome sequences of 48 bacterial type strains from the CCUG.</title>
        <authorList>
            <person name="Tunovic T."/>
            <person name="Pineiro-Iglesias B."/>
            <person name="Unosson C."/>
            <person name="Inganas E."/>
            <person name="Ohlen M."/>
            <person name="Cardew S."/>
            <person name="Jensie-Markopoulos S."/>
            <person name="Salva-Serra F."/>
            <person name="Jaen-Luchoro D."/>
            <person name="Karlsson R."/>
            <person name="Svensson-Stadler L."/>
            <person name="Chun J."/>
            <person name="Moore E."/>
        </authorList>
    </citation>
    <scope>NUCLEOTIDE SEQUENCE [LARGE SCALE GENOMIC DNA]</scope>
    <source>
        <strain evidence="2 3">CCUG 65687</strain>
    </source>
</reference>
<comment type="caution">
    <text evidence="2">The sequence shown here is derived from an EMBL/GenBank/DDBJ whole genome shotgun (WGS) entry which is preliminary data.</text>
</comment>
<dbReference type="Proteomes" id="UP000473571">
    <property type="component" value="Unassembled WGS sequence"/>
</dbReference>
<proteinExistence type="predicted"/>
<name>A0A6L3N8F2_9BURK</name>
<gene>
    <name evidence="2" type="ORF">F7R13_28200</name>
</gene>
<organism evidence="2 3">
    <name type="scientific">Burkholderia territorii</name>
    <dbReference type="NCBI Taxonomy" id="1503055"/>
    <lineage>
        <taxon>Bacteria</taxon>
        <taxon>Pseudomonadati</taxon>
        <taxon>Pseudomonadota</taxon>
        <taxon>Betaproteobacteria</taxon>
        <taxon>Burkholderiales</taxon>
        <taxon>Burkholderiaceae</taxon>
        <taxon>Burkholderia</taxon>
        <taxon>Burkholderia cepacia complex</taxon>
    </lineage>
</organism>
<dbReference type="EMBL" id="VZOL01000651">
    <property type="protein sequence ID" value="KAB0650326.1"/>
    <property type="molecule type" value="Genomic_DNA"/>
</dbReference>
<feature type="compositionally biased region" description="Polar residues" evidence="1">
    <location>
        <begin position="141"/>
        <end position="151"/>
    </location>
</feature>
<evidence type="ECO:0000313" key="2">
    <source>
        <dbReference type="EMBL" id="KAB0650326.1"/>
    </source>
</evidence>
<evidence type="ECO:0000313" key="3">
    <source>
        <dbReference type="Proteomes" id="UP000473571"/>
    </source>
</evidence>